<protein>
    <submittedName>
        <fullName evidence="14">Allene oxide synthase-lipoxygenase protein-like</fullName>
    </submittedName>
</protein>
<dbReference type="SUPFAM" id="SSF57196">
    <property type="entry name" value="EGF/Laminin"/>
    <property type="match status" value="1"/>
</dbReference>
<dbReference type="OrthoDB" id="407298at2759"/>
<evidence type="ECO:0000259" key="11">
    <source>
        <dbReference type="PROSITE" id="PS50026"/>
    </source>
</evidence>
<feature type="chain" id="PRO_5028411088" evidence="10">
    <location>
        <begin position="20"/>
        <end position="710"/>
    </location>
</feature>
<dbReference type="Pfam" id="PF00305">
    <property type="entry name" value="Lipoxygenase"/>
    <property type="match status" value="1"/>
</dbReference>
<evidence type="ECO:0000256" key="6">
    <source>
        <dbReference type="ARBA" id="ARBA00022964"/>
    </source>
</evidence>
<dbReference type="GO" id="GO:0034440">
    <property type="term" value="P:lipid oxidation"/>
    <property type="evidence" value="ECO:0007669"/>
    <property type="project" value="InterPro"/>
</dbReference>
<dbReference type="GeneID" id="116307613"/>
<dbReference type="Gene3D" id="1.20.245.10">
    <property type="entry name" value="Lipoxygenase-1, Domain 5"/>
    <property type="match status" value="1"/>
</dbReference>
<keyword evidence="6" id="KW-0223">Dioxygenase</keyword>
<organism evidence="13 14">
    <name type="scientific">Actinia tenebrosa</name>
    <name type="common">Australian red waratah sea anemone</name>
    <dbReference type="NCBI Taxonomy" id="6105"/>
    <lineage>
        <taxon>Eukaryota</taxon>
        <taxon>Metazoa</taxon>
        <taxon>Cnidaria</taxon>
        <taxon>Anthozoa</taxon>
        <taxon>Hexacorallia</taxon>
        <taxon>Actiniaria</taxon>
        <taxon>Actiniidae</taxon>
        <taxon>Actinia</taxon>
    </lineage>
</organism>
<dbReference type="SUPFAM" id="SSF48484">
    <property type="entry name" value="Lipoxigenase"/>
    <property type="match status" value="1"/>
</dbReference>
<evidence type="ECO:0000256" key="8">
    <source>
        <dbReference type="ARBA" id="ARBA00023157"/>
    </source>
</evidence>
<dbReference type="SMART" id="SM00181">
    <property type="entry name" value="EGF"/>
    <property type="match status" value="1"/>
</dbReference>
<accession>A0A6P8J1I0</accession>
<evidence type="ECO:0000259" key="12">
    <source>
        <dbReference type="PROSITE" id="PS51393"/>
    </source>
</evidence>
<comment type="similarity">
    <text evidence="1">Belongs to the EGF domain peptide family.</text>
</comment>
<dbReference type="Gene3D" id="2.10.25.10">
    <property type="entry name" value="Laminin"/>
    <property type="match status" value="1"/>
</dbReference>
<dbReference type="InterPro" id="IPR013819">
    <property type="entry name" value="LipOase_C"/>
</dbReference>
<keyword evidence="4 10" id="KW-0732">Signal</keyword>
<evidence type="ECO:0000256" key="1">
    <source>
        <dbReference type="ARBA" id="ARBA00006373"/>
    </source>
</evidence>
<evidence type="ECO:0000256" key="10">
    <source>
        <dbReference type="SAM" id="SignalP"/>
    </source>
</evidence>
<evidence type="ECO:0000256" key="3">
    <source>
        <dbReference type="ARBA" id="ARBA00022723"/>
    </source>
</evidence>
<sequence length="710" mass="81230">MKRWMVVLALVLVLHNSSADTDMKNTNDVTQEAEHTLKDDIAGQEQEASGSAGSGIGAAVQEGDGPNNCAKSPCKNSGTCINDYNRIDGYRCQCQDDFGGINCEELKCRISLASYASKICLVRREIGRKAKKMLIKLTSSRKEDFLNNSDMHVPLLLKKGAASFVQSASTDPFTIEWYMKMTDNADLNKDIESHFTLKDSRFHTTPTLLDFAIVYEAFYKHHKKRSAMSALKRVPAIEDNFFKDRCFADQRLAGANPFQIWKVTREAGNEGVSWERLYETYLNKDFDWHKAFRKVLNTDDNDALDKAIDKAEVLVVYYPELEGIEPPQLNDVKFNHTVLPLTAPIAFFITKEYEPGVRRLSPVAIQLNMDNTSSVFTPDDEKSWFFAKSAVQRADFNVLHIVKKRLKTHLYMDAPCTLVEKYFSEYHPLHQILRHHCRASLETNKLFELKLYGPKAPIYKALSIDYKTAVKMLNEQYNKMDFDDIDLLKDLQKRGVMDKKTLPYYPYRDDGVKLYDTIKTFIKDYLQLYYKKDEDITKDYELQEFANEMSIDGKNEDGGLGMVRKFPAKIENLDQLTGVLSTFIWVLTGQHAAVTYPILEYGGFVPNAPHRLFADSEGKSKFSNSMFGNKAIALEVAELCSNIGSIHLDQLFDYYNKIEDEQGKVLVQKFYDDLDNLSKKILDDNDQRVRDGFLPYPYFLPGYVTNSIST</sequence>
<dbReference type="Proteomes" id="UP000515163">
    <property type="component" value="Unplaced"/>
</dbReference>
<keyword evidence="8 9" id="KW-1015">Disulfide bond</keyword>
<keyword evidence="13" id="KW-1185">Reference proteome</keyword>
<dbReference type="GO" id="GO:0016702">
    <property type="term" value="F:oxidoreductase activity, acting on single donors with incorporation of molecular oxygen, incorporation of two atoms of oxygen"/>
    <property type="evidence" value="ECO:0007669"/>
    <property type="project" value="InterPro"/>
</dbReference>
<dbReference type="PROSITE" id="PS00022">
    <property type="entry name" value="EGF_1"/>
    <property type="match status" value="1"/>
</dbReference>
<dbReference type="InterPro" id="IPR036226">
    <property type="entry name" value="LipOase_C_sf"/>
</dbReference>
<feature type="domain" description="EGF-like" evidence="11">
    <location>
        <begin position="65"/>
        <end position="104"/>
    </location>
</feature>
<feature type="signal peptide" evidence="10">
    <location>
        <begin position="1"/>
        <end position="19"/>
    </location>
</feature>
<gene>
    <name evidence="14" type="primary">LOC116307613</name>
</gene>
<evidence type="ECO:0000256" key="7">
    <source>
        <dbReference type="ARBA" id="ARBA00023002"/>
    </source>
</evidence>
<dbReference type="KEGG" id="aten:116307613"/>
<comment type="caution">
    <text evidence="9">Lacks conserved residue(s) required for the propagation of feature annotation.</text>
</comment>
<reference evidence="14" key="1">
    <citation type="submission" date="2025-08" db="UniProtKB">
        <authorList>
            <consortium name="RefSeq"/>
        </authorList>
    </citation>
    <scope>IDENTIFICATION</scope>
    <source>
        <tissue evidence="14">Tentacle</tissue>
    </source>
</reference>
<evidence type="ECO:0000256" key="9">
    <source>
        <dbReference type="PROSITE-ProRule" id="PRU00076"/>
    </source>
</evidence>
<dbReference type="InterPro" id="IPR000742">
    <property type="entry name" value="EGF"/>
</dbReference>
<evidence type="ECO:0000313" key="14">
    <source>
        <dbReference type="RefSeq" id="XP_031573741.1"/>
    </source>
</evidence>
<dbReference type="InterPro" id="IPR000907">
    <property type="entry name" value="LipOase"/>
</dbReference>
<feature type="disulfide bond" evidence="9">
    <location>
        <begin position="94"/>
        <end position="103"/>
    </location>
</feature>
<keyword evidence="7" id="KW-0560">Oxidoreductase</keyword>
<dbReference type="RefSeq" id="XP_031573741.1">
    <property type="nucleotide sequence ID" value="XM_031717881.1"/>
</dbReference>
<evidence type="ECO:0000313" key="13">
    <source>
        <dbReference type="Proteomes" id="UP000515163"/>
    </source>
</evidence>
<name>A0A6P8J1I0_ACTTE</name>
<keyword evidence="2 9" id="KW-0245">EGF-like domain</keyword>
<dbReference type="Gene3D" id="3.10.450.60">
    <property type="match status" value="1"/>
</dbReference>
<proteinExistence type="inferred from homology"/>
<dbReference type="PROSITE" id="PS51393">
    <property type="entry name" value="LIPOXYGENASE_3"/>
    <property type="match status" value="1"/>
</dbReference>
<feature type="domain" description="Lipoxygenase" evidence="12">
    <location>
        <begin position="241"/>
        <end position="710"/>
    </location>
</feature>
<dbReference type="GO" id="GO:0046872">
    <property type="term" value="F:metal ion binding"/>
    <property type="evidence" value="ECO:0007669"/>
    <property type="project" value="UniProtKB-KW"/>
</dbReference>
<dbReference type="FunFam" id="2.10.25.10:FF:000066">
    <property type="entry name" value="FAT atypical cadherin 4"/>
    <property type="match status" value="1"/>
</dbReference>
<evidence type="ECO:0000256" key="5">
    <source>
        <dbReference type="ARBA" id="ARBA00022737"/>
    </source>
</evidence>
<evidence type="ECO:0000256" key="2">
    <source>
        <dbReference type="ARBA" id="ARBA00022536"/>
    </source>
</evidence>
<evidence type="ECO:0000256" key="4">
    <source>
        <dbReference type="ARBA" id="ARBA00022729"/>
    </source>
</evidence>
<dbReference type="AlphaFoldDB" id="A0A6P8J1I0"/>
<dbReference type="InParanoid" id="A0A6P8J1I0"/>
<dbReference type="PROSITE" id="PS50026">
    <property type="entry name" value="EGF_3"/>
    <property type="match status" value="1"/>
</dbReference>
<dbReference type="CDD" id="cd00054">
    <property type="entry name" value="EGF_CA"/>
    <property type="match status" value="1"/>
</dbReference>
<keyword evidence="3" id="KW-0479">Metal-binding</keyword>
<keyword evidence="5" id="KW-0677">Repeat</keyword>
<dbReference type="PANTHER" id="PTHR11771">
    <property type="entry name" value="LIPOXYGENASE"/>
    <property type="match status" value="1"/>
</dbReference>